<dbReference type="EMBL" id="LNIX01000005">
    <property type="protein sequence ID" value="OXA54995.1"/>
    <property type="molecule type" value="Genomic_DNA"/>
</dbReference>
<keyword evidence="3" id="KW-1185">Reference proteome</keyword>
<feature type="transmembrane region" description="Helical" evidence="1">
    <location>
        <begin position="233"/>
        <end position="257"/>
    </location>
</feature>
<gene>
    <name evidence="2" type="ORF">Fcan01_11269</name>
</gene>
<dbReference type="AlphaFoldDB" id="A0A226EBP6"/>
<protein>
    <recommendedName>
        <fullName evidence="4">Odorant receptor</fullName>
    </recommendedName>
</protein>
<keyword evidence="1" id="KW-0812">Transmembrane</keyword>
<feature type="transmembrane region" description="Helical" evidence="1">
    <location>
        <begin position="114"/>
        <end position="135"/>
    </location>
</feature>
<accession>A0A226EBP6</accession>
<feature type="transmembrane region" description="Helical" evidence="1">
    <location>
        <begin position="319"/>
        <end position="342"/>
    </location>
</feature>
<feature type="transmembrane region" description="Helical" evidence="1">
    <location>
        <begin position="28"/>
        <end position="46"/>
    </location>
</feature>
<dbReference type="Proteomes" id="UP000198287">
    <property type="component" value="Unassembled WGS sequence"/>
</dbReference>
<name>A0A226EBP6_FOLCA</name>
<evidence type="ECO:0000313" key="2">
    <source>
        <dbReference type="EMBL" id="OXA54995.1"/>
    </source>
</evidence>
<keyword evidence="1" id="KW-1133">Transmembrane helix</keyword>
<keyword evidence="1" id="KW-0472">Membrane</keyword>
<evidence type="ECO:0008006" key="4">
    <source>
        <dbReference type="Google" id="ProtNLM"/>
    </source>
</evidence>
<feature type="transmembrane region" description="Helical" evidence="1">
    <location>
        <begin position="58"/>
        <end position="84"/>
    </location>
</feature>
<sequence length="410" mass="46384">MLFVLHQFPFTMKERKFVITNTKKYHHVAPQVVTLFHLAVVVKWIIEQWLHPTNPAAAVWQFVHIYYCITLFVAGILFHAQFAILKEETVQLLNSGLQVEYGFNSGEPVWEFVYIYYCITLFVAGILFTTQFTLLKNETVILLNSGVQIEHSFNLRGTGQPSVKIFYVCYTAICMAGIFQMTFFIFIFGLMRPCMPPVVTSSVLLDCTGWDDEAGTGFLFRIWGAILVSYHSALLAITVLFAVNVVLMYPTYVKLLILRGMKRARRSTPSYLGTFRTLQILSAMHNSVLRPPLMACLVGGVSMFVSFSLYIIISSTSEVPFTIFVLFSAVALNMSVIIVWPFKLMGVPFVKSVELLKSLQRMNGLGWVKRFVRSCPPSKLSLGDGGFFDKATSLVILRKSIDLLITFLLM</sequence>
<evidence type="ECO:0000313" key="3">
    <source>
        <dbReference type="Proteomes" id="UP000198287"/>
    </source>
</evidence>
<feature type="transmembrane region" description="Helical" evidence="1">
    <location>
        <begin position="293"/>
        <end position="313"/>
    </location>
</feature>
<organism evidence="2 3">
    <name type="scientific">Folsomia candida</name>
    <name type="common">Springtail</name>
    <dbReference type="NCBI Taxonomy" id="158441"/>
    <lineage>
        <taxon>Eukaryota</taxon>
        <taxon>Metazoa</taxon>
        <taxon>Ecdysozoa</taxon>
        <taxon>Arthropoda</taxon>
        <taxon>Hexapoda</taxon>
        <taxon>Collembola</taxon>
        <taxon>Entomobryomorpha</taxon>
        <taxon>Isotomoidea</taxon>
        <taxon>Isotomidae</taxon>
        <taxon>Proisotominae</taxon>
        <taxon>Folsomia</taxon>
    </lineage>
</organism>
<feature type="transmembrane region" description="Helical" evidence="1">
    <location>
        <begin position="165"/>
        <end position="191"/>
    </location>
</feature>
<evidence type="ECO:0000256" key="1">
    <source>
        <dbReference type="SAM" id="Phobius"/>
    </source>
</evidence>
<reference evidence="2 3" key="1">
    <citation type="submission" date="2015-12" db="EMBL/GenBank/DDBJ databases">
        <title>The genome of Folsomia candida.</title>
        <authorList>
            <person name="Faddeeva A."/>
            <person name="Derks M.F."/>
            <person name="Anvar Y."/>
            <person name="Smit S."/>
            <person name="Van Straalen N."/>
            <person name="Roelofs D."/>
        </authorList>
    </citation>
    <scope>NUCLEOTIDE SEQUENCE [LARGE SCALE GENOMIC DNA]</scope>
    <source>
        <strain evidence="2 3">VU population</strain>
        <tissue evidence="2">Whole body</tissue>
    </source>
</reference>
<proteinExistence type="predicted"/>
<comment type="caution">
    <text evidence="2">The sequence shown here is derived from an EMBL/GenBank/DDBJ whole genome shotgun (WGS) entry which is preliminary data.</text>
</comment>